<dbReference type="GO" id="GO:0034399">
    <property type="term" value="C:nuclear periphery"/>
    <property type="evidence" value="ECO:0007669"/>
    <property type="project" value="TreeGrafter"/>
</dbReference>
<gene>
    <name evidence="8" type="ORF">CLIB1423_24S01442</name>
</gene>
<evidence type="ECO:0000256" key="5">
    <source>
        <dbReference type="ARBA" id="ARBA00023306"/>
    </source>
</evidence>
<dbReference type="GO" id="GO:0070979">
    <property type="term" value="P:protein K11-linked ubiquitination"/>
    <property type="evidence" value="ECO:0007669"/>
    <property type="project" value="TreeGrafter"/>
</dbReference>
<dbReference type="InterPro" id="IPR036322">
    <property type="entry name" value="WD40_repeat_dom_sf"/>
</dbReference>
<evidence type="ECO:0000259" key="7">
    <source>
        <dbReference type="Pfam" id="PF12896"/>
    </source>
</evidence>
<dbReference type="GO" id="GO:0051301">
    <property type="term" value="P:cell division"/>
    <property type="evidence" value="ECO:0007669"/>
    <property type="project" value="UniProtKB-KW"/>
</dbReference>
<dbReference type="Proteomes" id="UP000837801">
    <property type="component" value="Unassembled WGS sequence"/>
</dbReference>
<evidence type="ECO:0000256" key="3">
    <source>
        <dbReference type="ARBA" id="ARBA00022776"/>
    </source>
</evidence>
<feature type="domain" description="Anaphase-promoting complex subunit 4 long" evidence="7">
    <location>
        <begin position="228"/>
        <end position="441"/>
    </location>
</feature>
<dbReference type="SUPFAM" id="SSF50978">
    <property type="entry name" value="WD40 repeat-like"/>
    <property type="match status" value="1"/>
</dbReference>
<sequence>MNSFSSISENKFVGASDGKIVSWCPTMDLLTISMNRTSLWIFRVNGERVYSINNKSIITDISWKPDGQSFALMGIDGICKIYDSNSGKLIHEIKNTVAGKINITQAINWSERMSESIGGMSQSNKHVGGGFFGIFDIDIATQLPSLPASITQSTYTSRVMVDDMNNTCSDFLVIVDAFKSASVTFHNLFTIDSIELPKNGIKKYLKLATYSLDKQFFLVKSNDDSIGLIEMKLNLESKFQPYLTEVTSQCSRILSLLGYIEEVFATFLNNDLSPFLDSLDRYFSNYKDALYEGSASAVDFPTTQEANEKMSFSLYDILVTNLIESNQKDFWLNQFGERGIKRLHSLGNTAYDSIRKVCFSQLMSALERLVVVLTRLQGLSKWLDSENKSEKNDLGLSTDTLSSAITLAGELMKNIYKFIWEINEEQKLFNYFIDWITRVIVERLIKEDDIIEEENMNDKFLVLNGYKNSDIMKYIDNYLFSSKILKYVQLNKDYECIIGPAPSHESLFEQFKSFQNKLNEEFLVEVRNIMKSHITFSSQFALSINDEERSTLKIIQEFGYISCISGPNILKIIQFEATNPETTLKDLSIEFEASVSLVKVDILASDEIVVLSKMTGTHTLSSISLSTLFTSEIAMNSWSVSATDLVPLKSRIFNSNEFIPSYVSINERIGCLLDENKQNYKIISNE</sequence>
<proteinExistence type="predicted"/>
<protein>
    <recommendedName>
        <fullName evidence="1">Anaphase-promoting complex subunit 4</fullName>
    </recommendedName>
</protein>
<name>A0A9P0QVD5_9ASCO</name>
<comment type="caution">
    <text evidence="8">The sequence shown here is derived from an EMBL/GenBank/DDBJ whole genome shotgun (WGS) entry which is preliminary data.</text>
</comment>
<dbReference type="GO" id="GO:0005680">
    <property type="term" value="C:anaphase-promoting complex"/>
    <property type="evidence" value="ECO:0007669"/>
    <property type="project" value="InterPro"/>
</dbReference>
<dbReference type="OrthoDB" id="2110451at2759"/>
<accession>A0A9P0QVD5</accession>
<evidence type="ECO:0000256" key="4">
    <source>
        <dbReference type="ARBA" id="ARBA00022786"/>
    </source>
</evidence>
<evidence type="ECO:0000256" key="1">
    <source>
        <dbReference type="ARBA" id="ARBA00016067"/>
    </source>
</evidence>
<evidence type="ECO:0000256" key="2">
    <source>
        <dbReference type="ARBA" id="ARBA00022618"/>
    </source>
</evidence>
<dbReference type="Pfam" id="PF12896">
    <property type="entry name" value="ANAPC4"/>
    <property type="match status" value="1"/>
</dbReference>
<evidence type="ECO:0000259" key="6">
    <source>
        <dbReference type="Pfam" id="PF12894"/>
    </source>
</evidence>
<dbReference type="Pfam" id="PF12894">
    <property type="entry name" value="ANAPC4_WD40"/>
    <property type="match status" value="1"/>
</dbReference>
<dbReference type="InterPro" id="IPR015943">
    <property type="entry name" value="WD40/YVTN_repeat-like_dom_sf"/>
</dbReference>
<dbReference type="InterPro" id="IPR024790">
    <property type="entry name" value="APC4_long_dom"/>
</dbReference>
<dbReference type="PANTHER" id="PTHR13260">
    <property type="entry name" value="ANAPHASE PROMOTING COMPLEX SUBUNIT 4 APC4"/>
    <property type="match status" value="1"/>
</dbReference>
<evidence type="ECO:0000313" key="8">
    <source>
        <dbReference type="EMBL" id="CAH2355339.1"/>
    </source>
</evidence>
<reference evidence="8" key="1">
    <citation type="submission" date="2022-03" db="EMBL/GenBank/DDBJ databases">
        <authorList>
            <person name="Legras J.-L."/>
            <person name="Devillers H."/>
            <person name="Grondin C."/>
        </authorList>
    </citation>
    <scope>NUCLEOTIDE SEQUENCE</scope>
    <source>
        <strain evidence="8">CLIB 1423</strain>
    </source>
</reference>
<dbReference type="GO" id="GO:0031145">
    <property type="term" value="P:anaphase-promoting complex-dependent catabolic process"/>
    <property type="evidence" value="ECO:0007669"/>
    <property type="project" value="InterPro"/>
</dbReference>
<organism evidence="8 9">
    <name type="scientific">[Candida] railenensis</name>
    <dbReference type="NCBI Taxonomy" id="45579"/>
    <lineage>
        <taxon>Eukaryota</taxon>
        <taxon>Fungi</taxon>
        <taxon>Dikarya</taxon>
        <taxon>Ascomycota</taxon>
        <taxon>Saccharomycotina</taxon>
        <taxon>Pichiomycetes</taxon>
        <taxon>Debaryomycetaceae</taxon>
        <taxon>Kurtzmaniella</taxon>
    </lineage>
</organism>
<feature type="domain" description="Anaphase-promoting complex subunit 4-like WD40" evidence="6">
    <location>
        <begin position="21"/>
        <end position="111"/>
    </location>
</feature>
<keyword evidence="4" id="KW-0833">Ubl conjugation pathway</keyword>
<keyword evidence="3" id="KW-0498">Mitosis</keyword>
<dbReference type="PANTHER" id="PTHR13260:SF0">
    <property type="entry name" value="ANAPHASE-PROMOTING COMPLEX SUBUNIT 4"/>
    <property type="match status" value="1"/>
</dbReference>
<dbReference type="InterPro" id="IPR024789">
    <property type="entry name" value="APC4"/>
</dbReference>
<dbReference type="AlphaFoldDB" id="A0A9P0QVD5"/>
<keyword evidence="2" id="KW-0132">Cell division</keyword>
<dbReference type="EMBL" id="CAKXYY010000024">
    <property type="protein sequence ID" value="CAH2355339.1"/>
    <property type="molecule type" value="Genomic_DNA"/>
</dbReference>
<dbReference type="Gene3D" id="2.130.10.10">
    <property type="entry name" value="YVTN repeat-like/Quinoprotein amine dehydrogenase"/>
    <property type="match status" value="1"/>
</dbReference>
<keyword evidence="9" id="KW-1185">Reference proteome</keyword>
<keyword evidence="5" id="KW-0131">Cell cycle</keyword>
<dbReference type="InterPro" id="IPR024977">
    <property type="entry name" value="Apc4-like_WD40_dom"/>
</dbReference>
<evidence type="ECO:0000313" key="9">
    <source>
        <dbReference type="Proteomes" id="UP000837801"/>
    </source>
</evidence>